<accession>D8LDX5</accession>
<name>D8LDX5_ECTSI</name>
<organism evidence="4 5">
    <name type="scientific">Ectocarpus siliculosus</name>
    <name type="common">Brown alga</name>
    <name type="synonym">Conferva siliculosa</name>
    <dbReference type="NCBI Taxonomy" id="2880"/>
    <lineage>
        <taxon>Eukaryota</taxon>
        <taxon>Sar</taxon>
        <taxon>Stramenopiles</taxon>
        <taxon>Ochrophyta</taxon>
        <taxon>PX clade</taxon>
        <taxon>Phaeophyceae</taxon>
        <taxon>Ectocarpales</taxon>
        <taxon>Ectocarpaceae</taxon>
        <taxon>Ectocarpus</taxon>
    </lineage>
</organism>
<evidence type="ECO:0000256" key="1">
    <source>
        <dbReference type="ARBA" id="ARBA00022737"/>
    </source>
</evidence>
<keyword evidence="2 3" id="KW-0040">ANK repeat</keyword>
<dbReference type="EMBL" id="FN647924">
    <property type="protein sequence ID" value="CBN75551.1"/>
    <property type="molecule type" value="Genomic_DNA"/>
</dbReference>
<dbReference type="PRINTS" id="PR01415">
    <property type="entry name" value="ANKYRIN"/>
</dbReference>
<dbReference type="AlphaFoldDB" id="D8LDX5"/>
<dbReference type="Gene3D" id="1.25.40.20">
    <property type="entry name" value="Ankyrin repeat-containing domain"/>
    <property type="match status" value="2"/>
</dbReference>
<feature type="repeat" description="ANK" evidence="3">
    <location>
        <begin position="14"/>
        <end position="46"/>
    </location>
</feature>
<protein>
    <submittedName>
        <fullName evidence="4">EsV-1-199</fullName>
    </submittedName>
</protein>
<dbReference type="Proteomes" id="UP000002630">
    <property type="component" value="Linkage Group LG24"/>
</dbReference>
<dbReference type="PANTHER" id="PTHR24198">
    <property type="entry name" value="ANKYRIN REPEAT AND PROTEIN KINASE DOMAIN-CONTAINING PROTEIN"/>
    <property type="match status" value="1"/>
</dbReference>
<dbReference type="InterPro" id="IPR002110">
    <property type="entry name" value="Ankyrin_rpt"/>
</dbReference>
<proteinExistence type="predicted"/>
<dbReference type="PANTHER" id="PTHR24198:SF165">
    <property type="entry name" value="ANKYRIN REPEAT-CONTAINING PROTEIN-RELATED"/>
    <property type="match status" value="1"/>
</dbReference>
<evidence type="ECO:0000313" key="5">
    <source>
        <dbReference type="Proteomes" id="UP000002630"/>
    </source>
</evidence>
<dbReference type="InterPro" id="IPR036770">
    <property type="entry name" value="Ankyrin_rpt-contain_sf"/>
</dbReference>
<evidence type="ECO:0000256" key="2">
    <source>
        <dbReference type="ARBA" id="ARBA00023043"/>
    </source>
</evidence>
<keyword evidence="1" id="KW-0677">Repeat</keyword>
<dbReference type="EMBL" id="FN649749">
    <property type="protein sequence ID" value="CBN75551.1"/>
    <property type="molecule type" value="Genomic_DNA"/>
</dbReference>
<gene>
    <name evidence="4" type="ORF">Esi_0128_0028</name>
</gene>
<evidence type="ECO:0000256" key="3">
    <source>
        <dbReference type="PROSITE-ProRule" id="PRU00023"/>
    </source>
</evidence>
<keyword evidence="5" id="KW-1185">Reference proteome</keyword>
<dbReference type="STRING" id="2880.D8LDX5"/>
<dbReference type="OrthoDB" id="21416at2759"/>
<evidence type="ECO:0000313" key="4">
    <source>
        <dbReference type="EMBL" id="CBN75551.1"/>
    </source>
</evidence>
<dbReference type="InParanoid" id="D8LDX5"/>
<dbReference type="PROSITE" id="PS50088">
    <property type="entry name" value="ANK_REPEAT"/>
    <property type="match status" value="1"/>
</dbReference>
<reference evidence="4 5" key="1">
    <citation type="journal article" date="2010" name="Nature">
        <title>The Ectocarpus genome and the independent evolution of multicellularity in brown algae.</title>
        <authorList>
            <person name="Cock J.M."/>
            <person name="Sterck L."/>
            <person name="Rouze P."/>
            <person name="Scornet D."/>
            <person name="Allen A.E."/>
            <person name="Amoutzias G."/>
            <person name="Anthouard V."/>
            <person name="Artiguenave F."/>
            <person name="Aury J.M."/>
            <person name="Badger J.H."/>
            <person name="Beszteri B."/>
            <person name="Billiau K."/>
            <person name="Bonnet E."/>
            <person name="Bothwell J.H."/>
            <person name="Bowler C."/>
            <person name="Boyen C."/>
            <person name="Brownlee C."/>
            <person name="Carrano C.J."/>
            <person name="Charrier B."/>
            <person name="Cho G.Y."/>
            <person name="Coelho S.M."/>
            <person name="Collen J."/>
            <person name="Corre E."/>
            <person name="Da Silva C."/>
            <person name="Delage L."/>
            <person name="Delaroque N."/>
            <person name="Dittami S.M."/>
            <person name="Doulbeau S."/>
            <person name="Elias M."/>
            <person name="Farnham G."/>
            <person name="Gachon C.M."/>
            <person name="Gschloessl B."/>
            <person name="Heesch S."/>
            <person name="Jabbari K."/>
            <person name="Jubin C."/>
            <person name="Kawai H."/>
            <person name="Kimura K."/>
            <person name="Kloareg B."/>
            <person name="Kupper F.C."/>
            <person name="Lang D."/>
            <person name="Le Bail A."/>
            <person name="Leblanc C."/>
            <person name="Lerouge P."/>
            <person name="Lohr M."/>
            <person name="Lopez P.J."/>
            <person name="Martens C."/>
            <person name="Maumus F."/>
            <person name="Michel G."/>
            <person name="Miranda-Saavedra D."/>
            <person name="Morales J."/>
            <person name="Moreau H."/>
            <person name="Motomura T."/>
            <person name="Nagasato C."/>
            <person name="Napoli C.A."/>
            <person name="Nelson D.R."/>
            <person name="Nyvall-Collen P."/>
            <person name="Peters A.F."/>
            <person name="Pommier C."/>
            <person name="Potin P."/>
            <person name="Poulain J."/>
            <person name="Quesneville H."/>
            <person name="Read B."/>
            <person name="Rensing S.A."/>
            <person name="Ritter A."/>
            <person name="Rousvoal S."/>
            <person name="Samanta M."/>
            <person name="Samson G."/>
            <person name="Schroeder D.C."/>
            <person name="Segurens B."/>
            <person name="Strittmatter M."/>
            <person name="Tonon T."/>
            <person name="Tregear J.W."/>
            <person name="Valentin K."/>
            <person name="von Dassow P."/>
            <person name="Yamagishi T."/>
            <person name="Van de Peer Y."/>
            <person name="Wincker P."/>
        </authorList>
    </citation>
    <scope>NUCLEOTIDE SEQUENCE [LARGE SCALE GENOMIC DNA]</scope>
    <source>
        <strain evidence="5">Ec32 / CCAP1310/4</strain>
    </source>
</reference>
<dbReference type="SMART" id="SM00248">
    <property type="entry name" value="ANK"/>
    <property type="match status" value="5"/>
</dbReference>
<dbReference type="SUPFAM" id="SSF48403">
    <property type="entry name" value="Ankyrin repeat"/>
    <property type="match status" value="1"/>
</dbReference>
<dbReference type="eggNOG" id="KOG4177">
    <property type="taxonomic scope" value="Eukaryota"/>
</dbReference>
<sequence>MIGAGADLEVMTSQGSTPLHKDALEGRSEVVGVMIRALANPNSRMLCGAAPLHIAAQFGPANATGELLRGKANPFLTKKGNSSSGDTAIPMDVAVQNGHSDVVRKLVQWRGCGVANAGSQACQALFFAASEQHLVIMAILTGAGVVDWVGLSLLGAAESALEASVKFLLRQRYHESTRSVEYSYVNASDTDGWTPLAHSIQRCCSHAARIIRLLFDAGADVASAVRVTNSNGQQEYSGTPLAVVTSCIREKVLANGTPATEEHLYMLEAIGRLLLLEIEGVLDVGKRRSPHRPCWTTADAYVADPAATETATWRACGSDLEVGRATAGLDCTPTSPGTIGHR</sequence>